<name>A0A5B7JIW7_PORTR</name>
<gene>
    <name evidence="1" type="ORF">E2C01_089477</name>
</gene>
<organism evidence="1 2">
    <name type="scientific">Portunus trituberculatus</name>
    <name type="common">Swimming crab</name>
    <name type="synonym">Neptunus trituberculatus</name>
    <dbReference type="NCBI Taxonomy" id="210409"/>
    <lineage>
        <taxon>Eukaryota</taxon>
        <taxon>Metazoa</taxon>
        <taxon>Ecdysozoa</taxon>
        <taxon>Arthropoda</taxon>
        <taxon>Crustacea</taxon>
        <taxon>Multicrustacea</taxon>
        <taxon>Malacostraca</taxon>
        <taxon>Eumalacostraca</taxon>
        <taxon>Eucarida</taxon>
        <taxon>Decapoda</taxon>
        <taxon>Pleocyemata</taxon>
        <taxon>Brachyura</taxon>
        <taxon>Eubrachyura</taxon>
        <taxon>Portunoidea</taxon>
        <taxon>Portunidae</taxon>
        <taxon>Portuninae</taxon>
        <taxon>Portunus</taxon>
    </lineage>
</organism>
<comment type="caution">
    <text evidence="1">The sequence shown here is derived from an EMBL/GenBank/DDBJ whole genome shotgun (WGS) entry which is preliminary data.</text>
</comment>
<evidence type="ECO:0000313" key="1">
    <source>
        <dbReference type="EMBL" id="MPC94313.1"/>
    </source>
</evidence>
<sequence length="13" mass="1384">MVGCGVTPWPHLS</sequence>
<protein>
    <submittedName>
        <fullName evidence="1">Uncharacterized protein</fullName>
    </submittedName>
</protein>
<keyword evidence="2" id="KW-1185">Reference proteome</keyword>
<dbReference type="EMBL" id="VSRR010098026">
    <property type="protein sequence ID" value="MPC94313.1"/>
    <property type="molecule type" value="Genomic_DNA"/>
</dbReference>
<proteinExistence type="predicted"/>
<dbReference type="Proteomes" id="UP000324222">
    <property type="component" value="Unassembled WGS sequence"/>
</dbReference>
<accession>A0A5B7JIW7</accession>
<reference evidence="1 2" key="1">
    <citation type="submission" date="2019-05" db="EMBL/GenBank/DDBJ databases">
        <title>Another draft genome of Portunus trituberculatus and its Hox gene families provides insights of decapod evolution.</title>
        <authorList>
            <person name="Jeong J.-H."/>
            <person name="Song I."/>
            <person name="Kim S."/>
            <person name="Choi T."/>
            <person name="Kim D."/>
            <person name="Ryu S."/>
            <person name="Kim W."/>
        </authorList>
    </citation>
    <scope>NUCLEOTIDE SEQUENCE [LARGE SCALE GENOMIC DNA]</scope>
    <source>
        <tissue evidence="1">Muscle</tissue>
    </source>
</reference>
<evidence type="ECO:0000313" key="2">
    <source>
        <dbReference type="Proteomes" id="UP000324222"/>
    </source>
</evidence>